<dbReference type="AlphaFoldDB" id="A0A836CM75"/>
<keyword evidence="13" id="KW-1185">Reference proteome</keyword>
<gene>
    <name evidence="12" type="ORF">JKP88DRAFT_192237</name>
</gene>
<dbReference type="OrthoDB" id="310217at2759"/>
<comment type="function">
    <text evidence="11">The coatomer is a cytosolic protein complex that binds to dilysine motifs and reversibly associates with Golgi non-clathrin-coated vesicles, which further mediate biosynthetic protein transport from the ER, via the Golgi up to the trans Golgi network. The coatomer complex is required for budding from Golgi membranes, and is essential for the retrograde Golgi-to-ER transport of dilysine-tagged proteins.</text>
</comment>
<evidence type="ECO:0000256" key="7">
    <source>
        <dbReference type="ARBA" id="ARBA00022927"/>
    </source>
</evidence>
<dbReference type="PANTHER" id="PTHR10805">
    <property type="entry name" value="COATOMER SUBUNIT EPSILON"/>
    <property type="match status" value="1"/>
</dbReference>
<keyword evidence="4 11" id="KW-0813">Transport</keyword>
<dbReference type="GO" id="GO:0006888">
    <property type="term" value="P:endoplasmic reticulum to Golgi vesicle-mediated transport"/>
    <property type="evidence" value="ECO:0007669"/>
    <property type="project" value="TreeGrafter"/>
</dbReference>
<comment type="similarity">
    <text evidence="3 11">Belongs to the COPE family.</text>
</comment>
<dbReference type="GO" id="GO:0006891">
    <property type="term" value="P:intra-Golgi vesicle-mediated transport"/>
    <property type="evidence" value="ECO:0007669"/>
    <property type="project" value="TreeGrafter"/>
</dbReference>
<evidence type="ECO:0000256" key="11">
    <source>
        <dbReference type="PIRNR" id="PIRNR016478"/>
    </source>
</evidence>
<dbReference type="PIRSF" id="PIRSF016478">
    <property type="entry name" value="Coatomer_esu"/>
    <property type="match status" value="1"/>
</dbReference>
<evidence type="ECO:0000256" key="1">
    <source>
        <dbReference type="ARBA" id="ARBA00004255"/>
    </source>
</evidence>
<evidence type="ECO:0000313" key="13">
    <source>
        <dbReference type="Proteomes" id="UP000664859"/>
    </source>
</evidence>
<dbReference type="GO" id="GO:0006890">
    <property type="term" value="P:retrograde vesicle-mediated transport, Golgi to endoplasmic reticulum"/>
    <property type="evidence" value="ECO:0007669"/>
    <property type="project" value="UniProtKB-UniRule"/>
</dbReference>
<reference evidence="12" key="1">
    <citation type="submission" date="2021-02" db="EMBL/GenBank/DDBJ databases">
        <title>First Annotated Genome of the Yellow-green Alga Tribonema minus.</title>
        <authorList>
            <person name="Mahan K.M."/>
        </authorList>
    </citation>
    <scope>NUCLEOTIDE SEQUENCE</scope>
    <source>
        <strain evidence="12">UTEX B ZZ1240</strain>
    </source>
</reference>
<dbReference type="GO" id="GO:0015031">
    <property type="term" value="P:protein transport"/>
    <property type="evidence" value="ECO:0007669"/>
    <property type="project" value="UniProtKB-UniRule"/>
</dbReference>
<name>A0A836CM75_9STRA</name>
<dbReference type="Pfam" id="PF04733">
    <property type="entry name" value="Coatomer_E"/>
    <property type="match status" value="1"/>
</dbReference>
<dbReference type="GO" id="GO:0005198">
    <property type="term" value="F:structural molecule activity"/>
    <property type="evidence" value="ECO:0007669"/>
    <property type="project" value="UniProtKB-UniRule"/>
</dbReference>
<evidence type="ECO:0000256" key="3">
    <source>
        <dbReference type="ARBA" id="ARBA00008827"/>
    </source>
</evidence>
<keyword evidence="6 11" id="KW-0931">ER-Golgi transport</keyword>
<evidence type="ECO:0000256" key="8">
    <source>
        <dbReference type="ARBA" id="ARBA00023034"/>
    </source>
</evidence>
<evidence type="ECO:0000256" key="5">
    <source>
        <dbReference type="ARBA" id="ARBA00022490"/>
    </source>
</evidence>
<comment type="subcellular location">
    <subcellularLocation>
        <location evidence="2">Cytoplasmic vesicle</location>
        <location evidence="2">COPI-coated vesicle membrane</location>
        <topology evidence="2">Peripheral membrane protein</topology>
        <orientation evidence="2">Cytoplasmic side</orientation>
    </subcellularLocation>
    <subcellularLocation>
        <location evidence="1">Golgi apparatus membrane</location>
        <topology evidence="1">Peripheral membrane protein</topology>
        <orientation evidence="1">Cytoplasmic side</orientation>
    </subcellularLocation>
</comment>
<keyword evidence="8 11" id="KW-0333">Golgi apparatus</keyword>
<dbReference type="EMBL" id="JAFCMP010000034">
    <property type="protein sequence ID" value="KAG5190494.1"/>
    <property type="molecule type" value="Genomic_DNA"/>
</dbReference>
<comment type="caution">
    <text evidence="12">The sequence shown here is derived from an EMBL/GenBank/DDBJ whole genome shotgun (WGS) entry which is preliminary data.</text>
</comment>
<dbReference type="GO" id="GO:0000139">
    <property type="term" value="C:Golgi membrane"/>
    <property type="evidence" value="ECO:0007669"/>
    <property type="project" value="UniProtKB-SubCell"/>
</dbReference>
<dbReference type="PANTHER" id="PTHR10805:SF0">
    <property type="entry name" value="COATOMER SUBUNIT EPSILON"/>
    <property type="match status" value="1"/>
</dbReference>
<dbReference type="InterPro" id="IPR011990">
    <property type="entry name" value="TPR-like_helical_dom_sf"/>
</dbReference>
<dbReference type="InterPro" id="IPR006822">
    <property type="entry name" value="Coatomer_esu"/>
</dbReference>
<protein>
    <recommendedName>
        <fullName evidence="11">Coatomer subunit epsilon</fullName>
    </recommendedName>
</protein>
<evidence type="ECO:0000256" key="2">
    <source>
        <dbReference type="ARBA" id="ARBA00004347"/>
    </source>
</evidence>
<evidence type="ECO:0000256" key="9">
    <source>
        <dbReference type="ARBA" id="ARBA00023136"/>
    </source>
</evidence>
<organism evidence="12 13">
    <name type="scientific">Tribonema minus</name>
    <dbReference type="NCBI Taxonomy" id="303371"/>
    <lineage>
        <taxon>Eukaryota</taxon>
        <taxon>Sar</taxon>
        <taxon>Stramenopiles</taxon>
        <taxon>Ochrophyta</taxon>
        <taxon>PX clade</taxon>
        <taxon>Xanthophyceae</taxon>
        <taxon>Tribonematales</taxon>
        <taxon>Tribonemataceae</taxon>
        <taxon>Tribonema</taxon>
    </lineage>
</organism>
<keyword evidence="7 11" id="KW-0653">Protein transport</keyword>
<evidence type="ECO:0000256" key="4">
    <source>
        <dbReference type="ARBA" id="ARBA00022448"/>
    </source>
</evidence>
<dbReference type="Proteomes" id="UP000664859">
    <property type="component" value="Unassembled WGS sequence"/>
</dbReference>
<sequence length="298" mass="33006">MSDPDDLFTMRNCFWLGLYQQALAEGAGLPRNMPEPMKLEKEEYVHRCHIAMGQYQTVISAVSDSAPTSLQACKLLATYEAQPENRDMVLLTLGEWLDDPSSGHNPTLQLLAADIYCREDNLKEAIRAIRNGVTMEQTALLAQIYLRMDRLDLALKQHRIMQEADEDSTLTHMVGAWVCLAAGTTKKAQEAAYVFDELIDKYQASPLLLNGVAVAKMHMGEWGEAEANLLEAAGKPGGGGADTLVNLVTCCRHLDKPESQAQQYLEQLKEKYPNHAYTVTLRNAESAFSRVSDSLAVA</sequence>
<keyword evidence="5 11" id="KW-0963">Cytoplasm</keyword>
<keyword evidence="10 11" id="KW-0968">Cytoplasmic vesicle</keyword>
<accession>A0A836CM75</accession>
<dbReference type="Gene3D" id="1.25.40.10">
    <property type="entry name" value="Tetratricopeptide repeat domain"/>
    <property type="match status" value="1"/>
</dbReference>
<evidence type="ECO:0000313" key="12">
    <source>
        <dbReference type="EMBL" id="KAG5190494.1"/>
    </source>
</evidence>
<keyword evidence="9 11" id="KW-0472">Membrane</keyword>
<proteinExistence type="inferred from homology"/>
<evidence type="ECO:0000256" key="6">
    <source>
        <dbReference type="ARBA" id="ARBA00022892"/>
    </source>
</evidence>
<dbReference type="GO" id="GO:0030126">
    <property type="term" value="C:COPI vesicle coat"/>
    <property type="evidence" value="ECO:0007669"/>
    <property type="project" value="TreeGrafter"/>
</dbReference>
<dbReference type="SUPFAM" id="SSF48452">
    <property type="entry name" value="TPR-like"/>
    <property type="match status" value="1"/>
</dbReference>
<evidence type="ECO:0000256" key="10">
    <source>
        <dbReference type="ARBA" id="ARBA00023329"/>
    </source>
</evidence>